<dbReference type="Pfam" id="PF24882">
    <property type="entry name" value="WHD_ORC2"/>
    <property type="match status" value="1"/>
</dbReference>
<dbReference type="OrthoDB" id="346673at2759"/>
<feature type="region of interest" description="Disordered" evidence="6">
    <location>
        <begin position="94"/>
        <end position="120"/>
    </location>
</feature>
<dbReference type="GO" id="GO:0005664">
    <property type="term" value="C:nuclear origin of replication recognition complex"/>
    <property type="evidence" value="ECO:0007669"/>
    <property type="project" value="UniProtKB-UniRule"/>
</dbReference>
<accession>A0A6A1LP40</accession>
<evidence type="ECO:0000256" key="4">
    <source>
        <dbReference type="ARBA" id="ARBA00023242"/>
    </source>
</evidence>
<name>A0A6A1LP40_9ASCO</name>
<organism evidence="9 10">
    <name type="scientific">Trichomonascus ciferrii</name>
    <dbReference type="NCBI Taxonomy" id="44093"/>
    <lineage>
        <taxon>Eukaryota</taxon>
        <taxon>Fungi</taxon>
        <taxon>Dikarya</taxon>
        <taxon>Ascomycota</taxon>
        <taxon>Saccharomycotina</taxon>
        <taxon>Dipodascomycetes</taxon>
        <taxon>Dipodascales</taxon>
        <taxon>Trichomonascaceae</taxon>
        <taxon>Trichomonascus</taxon>
        <taxon>Trichomonascus ciferrii complex</taxon>
    </lineage>
</organism>
<dbReference type="GO" id="GO:0003688">
    <property type="term" value="F:DNA replication origin binding"/>
    <property type="evidence" value="ECO:0007669"/>
    <property type="project" value="UniProtKB-UniRule"/>
</dbReference>
<reference evidence="9" key="1">
    <citation type="journal article" date="2019" name="G3 (Bethesda)">
        <title>Genome Assemblies of Two Rare Opportunistic Yeast Pathogens: Diutina rugosa (syn. Candida rugosa) and Trichomonascus ciferrii (syn. Candida ciferrii).</title>
        <authorList>
            <person name="Mixao V."/>
            <person name="Saus E."/>
            <person name="Hansen A.P."/>
            <person name="Lass-Florl C."/>
            <person name="Gabaldon T."/>
        </authorList>
    </citation>
    <scope>NUCLEOTIDE SEQUENCE</scope>
    <source>
        <strain evidence="9">CBS 4856</strain>
    </source>
</reference>
<dbReference type="Proteomes" id="UP000761534">
    <property type="component" value="Unassembled WGS sequence"/>
</dbReference>
<evidence type="ECO:0000256" key="6">
    <source>
        <dbReference type="SAM" id="MobiDB-lite"/>
    </source>
</evidence>
<evidence type="ECO:0000256" key="3">
    <source>
        <dbReference type="ARBA" id="ARBA00022705"/>
    </source>
</evidence>
<feature type="domain" description="Origin recognition complex subunit 2 winged-helix" evidence="8">
    <location>
        <begin position="425"/>
        <end position="484"/>
    </location>
</feature>
<feature type="compositionally biased region" description="Basic and acidic residues" evidence="6">
    <location>
        <begin position="48"/>
        <end position="64"/>
    </location>
</feature>
<evidence type="ECO:0000313" key="9">
    <source>
        <dbReference type="EMBL" id="KAA8913843.1"/>
    </source>
</evidence>
<evidence type="ECO:0000259" key="8">
    <source>
        <dbReference type="Pfam" id="PF24882"/>
    </source>
</evidence>
<dbReference type="InterPro" id="IPR056773">
    <property type="entry name" value="WHD_ORC2"/>
</dbReference>
<evidence type="ECO:0000256" key="1">
    <source>
        <dbReference type="ARBA" id="ARBA00004123"/>
    </source>
</evidence>
<protein>
    <recommendedName>
        <fullName evidence="5">Origin recognition complex subunit 2</fullName>
    </recommendedName>
</protein>
<dbReference type="AlphaFoldDB" id="A0A6A1LP40"/>
<comment type="caution">
    <text evidence="9">The sequence shown here is derived from an EMBL/GenBank/DDBJ whole genome shotgun (WGS) entry which is preliminary data.</text>
</comment>
<sequence length="496" mass="56990">MVGVNAKRRRRGTYEGDYTALDASDNDDSDFEHIEPGDDELPQTPTKRRMEVTPRKTKDLDQSARKRAMKVLMRRAVGNDELDEEEEALAERIIAESRGTSSPQKPKLTPKKPAVERSSESRIRQIFGENYEEDEGFQSLFLDGAEGYFDQHKSREKVSTTPFSKAPTISYQEFVDYVKQGKEIHRGERELLQSLYRTMFRQWYFELLQGFNLVFYGIGSKRELIMDFASETLPEELPVLVINGYNPATTFKEILNSAVSVLVRDERERKSFPKSPLDLLNTLLAYLEKRPDKPQLALVIHNIDGEALRGDKTQFLLARLASAKQIWMVCSIDHIQTPILWDAAKMSLYNFLWHDLTTYELYTVETSFEDPLALGKNRSAVGSKGVKYVLSSLTSNARSLYKLLLSHQLQVMTDELPAGDSSTIGTSQFGIEFKRLYQKCVEEFIASNELNFRTMLTEFLEHKMLVSSKDNTGVEYLFIPFTKDYIEQTLEELMDM</sequence>
<gene>
    <name evidence="9" type="ORF">TRICI_003077</name>
</gene>
<dbReference type="GO" id="GO:0006260">
    <property type="term" value="P:DNA replication"/>
    <property type="evidence" value="ECO:0007669"/>
    <property type="project" value="UniProtKB-UniRule"/>
</dbReference>
<keyword evidence="10" id="KW-1185">Reference proteome</keyword>
<dbReference type="EMBL" id="SWFS01000216">
    <property type="protein sequence ID" value="KAA8913843.1"/>
    <property type="molecule type" value="Genomic_DNA"/>
</dbReference>
<keyword evidence="4 5" id="KW-0539">Nucleus</keyword>
<proteinExistence type="inferred from homology"/>
<comment type="similarity">
    <text evidence="2 5">Belongs to the ORC2 family.</text>
</comment>
<comment type="subunit">
    <text evidence="5">Component of the origin recognition complex (ORC).</text>
</comment>
<evidence type="ECO:0000259" key="7">
    <source>
        <dbReference type="Pfam" id="PF04084"/>
    </source>
</evidence>
<dbReference type="PANTHER" id="PTHR14052:SF0">
    <property type="entry name" value="ORIGIN RECOGNITION COMPLEX SUBUNIT 2"/>
    <property type="match status" value="1"/>
</dbReference>
<dbReference type="InterPro" id="IPR007220">
    <property type="entry name" value="ORC2"/>
</dbReference>
<feature type="domain" description="Origin recognition complex subunit 2 RecA-like" evidence="7">
    <location>
        <begin position="189"/>
        <end position="356"/>
    </location>
</feature>
<keyword evidence="3 5" id="KW-0235">DNA replication</keyword>
<dbReference type="InterPro" id="IPR056772">
    <property type="entry name" value="RecA-like_ORC2"/>
</dbReference>
<feature type="region of interest" description="Disordered" evidence="6">
    <location>
        <begin position="1"/>
        <end position="65"/>
    </location>
</feature>
<comment type="subcellular location">
    <subcellularLocation>
        <location evidence="1 5">Nucleus</location>
    </subcellularLocation>
</comment>
<evidence type="ECO:0000313" key="10">
    <source>
        <dbReference type="Proteomes" id="UP000761534"/>
    </source>
</evidence>
<dbReference type="PANTHER" id="PTHR14052">
    <property type="entry name" value="ORIGIN RECOGNITION COMPLEX SUBUNIT 2"/>
    <property type="match status" value="1"/>
</dbReference>
<comment type="function">
    <text evidence="5">Component of the origin recognition complex (ORC) that binds origins of replication. DNA-binding is ATP-dependent. ORC is required to assemble the pre-replication complex necessary to initiate DNA replication.</text>
</comment>
<evidence type="ECO:0000256" key="5">
    <source>
        <dbReference type="RuleBase" id="RU368084"/>
    </source>
</evidence>
<dbReference type="VEuPathDB" id="FungiDB:TRICI_003077"/>
<feature type="compositionally biased region" description="Basic residues" evidence="6">
    <location>
        <begin position="1"/>
        <end position="11"/>
    </location>
</feature>
<dbReference type="Pfam" id="PF04084">
    <property type="entry name" value="RecA-like_ORC2"/>
    <property type="match status" value="1"/>
</dbReference>
<evidence type="ECO:0000256" key="2">
    <source>
        <dbReference type="ARBA" id="ARBA00007421"/>
    </source>
</evidence>